<proteinExistence type="predicted"/>
<evidence type="ECO:0000313" key="3">
    <source>
        <dbReference type="Proteomes" id="UP000005801"/>
    </source>
</evidence>
<keyword evidence="3" id="KW-1185">Reference proteome</keyword>
<organism evidence="2 3">
    <name type="scientific">Plesiocystis pacifica SIR-1</name>
    <dbReference type="NCBI Taxonomy" id="391625"/>
    <lineage>
        <taxon>Bacteria</taxon>
        <taxon>Pseudomonadati</taxon>
        <taxon>Myxococcota</taxon>
        <taxon>Polyangia</taxon>
        <taxon>Nannocystales</taxon>
        <taxon>Nannocystaceae</taxon>
        <taxon>Plesiocystis</taxon>
    </lineage>
</organism>
<sequence length="593" mass="61398">MRAEARALLAAALLLGCAPEAGPEAPASTTELRVGLALIEPAPEHLRGRVALPAGARVYARPSFAGPSYVLTLPEQPLDADPATPARARSLRVVGVVHPPAGDLGRVGNFVALTNDLVGEEGEATGGSGRYGCGRALADLDHLRMVLFVPEVHLAPLLTQVVEGAPFPARDEAGEHVRVGPGARVGEALDPGGMPTPPAGSRWRWVDADGIRALLAVPDAAVGTAWDPRASDEDGAPERRRASALGEALLRDAEGSTLYLLDPQLEGGSGPLELTTRNACADHWRAVDEVAEAEQLRALATAVFYDQGTSAASGGEAGPADVVIETGAELRLVAGTPLRWPDGELAGELLLDWGVGASVGQNWNDQRCFGLELGDELAPVDAPAVACVAPEAVQALYPGSGGAEAFGAQDEVVFGGSVELGPIRVLAGGPFDEQALRITLNGRHASVSECLRPLVDGSMGSTSLPEGARWELALEVDAGGSVGEVTVEALGVTAPGVDDCLRAEAFTWLMPRTEGELSVPVTLGPWMGRGDPEGGAAGFADEMIERDLEGGDEGEGGGGEQSPETTKPRSEERGKVLIIGDDDELEELEPAER</sequence>
<dbReference type="AlphaFoldDB" id="A6FXH2"/>
<protein>
    <recommendedName>
        <fullName evidence="4">Lipoprotein</fullName>
    </recommendedName>
</protein>
<evidence type="ECO:0008006" key="4">
    <source>
        <dbReference type="Google" id="ProtNLM"/>
    </source>
</evidence>
<feature type="compositionally biased region" description="Acidic residues" evidence="1">
    <location>
        <begin position="580"/>
        <end position="593"/>
    </location>
</feature>
<name>A6FXH2_9BACT</name>
<comment type="caution">
    <text evidence="2">The sequence shown here is derived from an EMBL/GenBank/DDBJ whole genome shotgun (WGS) entry which is preliminary data.</text>
</comment>
<feature type="compositionally biased region" description="Basic and acidic residues" evidence="1">
    <location>
        <begin position="566"/>
        <end position="575"/>
    </location>
</feature>
<dbReference type="EMBL" id="ABCS01000002">
    <property type="protein sequence ID" value="EDM81560.1"/>
    <property type="molecule type" value="Genomic_DNA"/>
</dbReference>
<dbReference type="OrthoDB" id="5491887at2"/>
<dbReference type="PROSITE" id="PS51257">
    <property type="entry name" value="PROKAR_LIPOPROTEIN"/>
    <property type="match status" value="1"/>
</dbReference>
<evidence type="ECO:0000256" key="1">
    <source>
        <dbReference type="SAM" id="MobiDB-lite"/>
    </source>
</evidence>
<dbReference type="Proteomes" id="UP000005801">
    <property type="component" value="Unassembled WGS sequence"/>
</dbReference>
<gene>
    <name evidence="2" type="ORF">PPSIR1_21624</name>
</gene>
<evidence type="ECO:0000313" key="2">
    <source>
        <dbReference type="EMBL" id="EDM81560.1"/>
    </source>
</evidence>
<feature type="region of interest" description="Disordered" evidence="1">
    <location>
        <begin position="528"/>
        <end position="593"/>
    </location>
</feature>
<accession>A6FXH2</accession>
<reference evidence="2 3" key="1">
    <citation type="submission" date="2007-06" db="EMBL/GenBank/DDBJ databases">
        <authorList>
            <person name="Shimkets L."/>
            <person name="Ferriera S."/>
            <person name="Johnson J."/>
            <person name="Kravitz S."/>
            <person name="Beeson K."/>
            <person name="Sutton G."/>
            <person name="Rogers Y.-H."/>
            <person name="Friedman R."/>
            <person name="Frazier M."/>
            <person name="Venter J.C."/>
        </authorList>
    </citation>
    <scope>NUCLEOTIDE SEQUENCE [LARGE SCALE GENOMIC DNA]</scope>
    <source>
        <strain evidence="2 3">SIR-1</strain>
    </source>
</reference>
<dbReference type="RefSeq" id="WP_006969171.1">
    <property type="nucleotide sequence ID" value="NZ_ABCS01000002.1"/>
</dbReference>